<dbReference type="InterPro" id="IPR001736">
    <property type="entry name" value="PLipase_D/transphosphatidylase"/>
</dbReference>
<keyword evidence="9" id="KW-1185">Reference proteome</keyword>
<dbReference type="Pfam" id="PF13091">
    <property type="entry name" value="PLDc_2"/>
    <property type="match status" value="2"/>
</dbReference>
<keyword evidence="8" id="KW-0808">Transferase</keyword>
<sequence length="481" mass="52708">MFQTIASYWPHILAVLSFVLGGIAVIHAAMTKEDVRAAIGWVGVIMLSPLIGAAIYLVAGVNRMRRRQIISRRRRRGVDFRELLTHLSEGESYIERFGSRMASLKRLGDTVTRTPLLPGNRVELLSTGDETYAAFIAAIDAAERSILLETYIFDNDEIGRRIAGRLIAAVRRGVEVRVLIDAVGARYTVPSIRGLLEDGGVPVAVFNGSVIVGLRLPYANLRTHRKILVVDRRVAFAGGMNIRDAFTGPDAAHDTHFRVTGPVVSDLFAVAAGDWNFETGEVLKGAHWTGQPQPVDHGDGALVRPVISGPDASLETNHSLMMGAFSVAELSIRIMSPYFLPDAAFLAALATAARRGVEVDIVVPSKNNLAIVAHAMMGQFGAVLRDGCRVFQATGPFDHSKLMVVDGCWSFVGSSNLDSRSLRLNFEIDLEIHDERFAEGIERRVLAARDAAHELTRDEIVGRPFLLRLLDRILWLGSPYL</sequence>
<dbReference type="InterPro" id="IPR025202">
    <property type="entry name" value="PLD-like_dom"/>
</dbReference>
<dbReference type="Gene3D" id="3.30.870.10">
    <property type="entry name" value="Endonuclease Chain A"/>
    <property type="match status" value="3"/>
</dbReference>
<protein>
    <recommendedName>
        <fullName evidence="3">Phospholipase D</fullName>
    </recommendedName>
    <alternativeName>
        <fullName evidence="5">Choline phosphatase</fullName>
    </alternativeName>
</protein>
<feature type="transmembrane region" description="Helical" evidence="6">
    <location>
        <begin position="38"/>
        <end position="59"/>
    </location>
</feature>
<dbReference type="RefSeq" id="WP_209947169.1">
    <property type="nucleotide sequence ID" value="NZ_JAGGJU010000011.1"/>
</dbReference>
<keyword evidence="6" id="KW-0472">Membrane</keyword>
<comment type="caution">
    <text evidence="8">The sequence shown here is derived from an EMBL/GenBank/DDBJ whole genome shotgun (WGS) entry which is preliminary data.</text>
</comment>
<accession>A0ABS4E308</accession>
<gene>
    <name evidence="8" type="ORF">J2Z17_003781</name>
</gene>
<dbReference type="PANTHER" id="PTHR21248:SF22">
    <property type="entry name" value="PHOSPHOLIPASE D"/>
    <property type="match status" value="1"/>
</dbReference>
<evidence type="ECO:0000313" key="8">
    <source>
        <dbReference type="EMBL" id="MBP1852324.1"/>
    </source>
</evidence>
<dbReference type="GO" id="GO:0016740">
    <property type="term" value="F:transferase activity"/>
    <property type="evidence" value="ECO:0007669"/>
    <property type="project" value="UniProtKB-KW"/>
</dbReference>
<comment type="subcellular location">
    <subcellularLocation>
        <location evidence="2">Secreted</location>
    </subcellularLocation>
</comment>
<feature type="domain" description="PLD phosphodiesterase" evidence="7">
    <location>
        <begin position="394"/>
        <end position="421"/>
    </location>
</feature>
<dbReference type="PROSITE" id="PS50035">
    <property type="entry name" value="PLD"/>
    <property type="match status" value="2"/>
</dbReference>
<dbReference type="Proteomes" id="UP000759443">
    <property type="component" value="Unassembled WGS sequence"/>
</dbReference>
<evidence type="ECO:0000256" key="5">
    <source>
        <dbReference type="ARBA" id="ARBA00029594"/>
    </source>
</evidence>
<comment type="function">
    <text evidence="1">Could be a virulence factor.</text>
</comment>
<dbReference type="SMART" id="SM00155">
    <property type="entry name" value="PLDc"/>
    <property type="match status" value="2"/>
</dbReference>
<evidence type="ECO:0000256" key="6">
    <source>
        <dbReference type="SAM" id="Phobius"/>
    </source>
</evidence>
<evidence type="ECO:0000259" key="7">
    <source>
        <dbReference type="PROSITE" id="PS50035"/>
    </source>
</evidence>
<proteinExistence type="predicted"/>
<organism evidence="8 9">
    <name type="scientific">Rhizobium halophytocola</name>
    <dbReference type="NCBI Taxonomy" id="735519"/>
    <lineage>
        <taxon>Bacteria</taxon>
        <taxon>Pseudomonadati</taxon>
        <taxon>Pseudomonadota</taxon>
        <taxon>Alphaproteobacteria</taxon>
        <taxon>Hyphomicrobiales</taxon>
        <taxon>Rhizobiaceae</taxon>
        <taxon>Rhizobium/Agrobacterium group</taxon>
        <taxon>Rhizobium</taxon>
    </lineage>
</organism>
<evidence type="ECO:0000256" key="1">
    <source>
        <dbReference type="ARBA" id="ARBA00003145"/>
    </source>
</evidence>
<evidence type="ECO:0000256" key="3">
    <source>
        <dbReference type="ARBA" id="ARBA00018392"/>
    </source>
</evidence>
<evidence type="ECO:0000256" key="4">
    <source>
        <dbReference type="ARBA" id="ARBA00022525"/>
    </source>
</evidence>
<reference evidence="8 9" key="1">
    <citation type="submission" date="2021-03" db="EMBL/GenBank/DDBJ databases">
        <title>Genomic Encyclopedia of Type Strains, Phase IV (KMG-IV): sequencing the most valuable type-strain genomes for metagenomic binning, comparative biology and taxonomic classification.</title>
        <authorList>
            <person name="Goeker M."/>
        </authorList>
    </citation>
    <scope>NUCLEOTIDE SEQUENCE [LARGE SCALE GENOMIC DNA]</scope>
    <source>
        <strain evidence="8 9">DSM 21600</strain>
    </source>
</reference>
<feature type="domain" description="PLD phosphodiesterase" evidence="7">
    <location>
        <begin position="219"/>
        <end position="246"/>
    </location>
</feature>
<dbReference type="EMBL" id="JAGGJU010000011">
    <property type="protein sequence ID" value="MBP1852324.1"/>
    <property type="molecule type" value="Genomic_DNA"/>
</dbReference>
<keyword evidence="6" id="KW-1133">Transmembrane helix</keyword>
<evidence type="ECO:0000256" key="2">
    <source>
        <dbReference type="ARBA" id="ARBA00004613"/>
    </source>
</evidence>
<keyword evidence="6" id="KW-0812">Transmembrane</keyword>
<keyword evidence="4" id="KW-0964">Secreted</keyword>
<dbReference type="SUPFAM" id="SSF56024">
    <property type="entry name" value="Phospholipase D/nuclease"/>
    <property type="match status" value="2"/>
</dbReference>
<name>A0ABS4E308_9HYPH</name>
<evidence type="ECO:0000313" key="9">
    <source>
        <dbReference type="Proteomes" id="UP000759443"/>
    </source>
</evidence>
<dbReference type="PANTHER" id="PTHR21248">
    <property type="entry name" value="CARDIOLIPIN SYNTHASE"/>
    <property type="match status" value="1"/>
</dbReference>